<accession>A0A381XKH6</accession>
<gene>
    <name evidence="2" type="ORF">METZ01_LOCUS118053</name>
</gene>
<name>A0A381XKH6_9ZZZZ</name>
<sequence>MFNFQPTLEANGIMVRPITELDFDDMFLAASDPLIWAGMPAKQRYKKENFKGFFSFLLDTKKAFAIVDVTKNKIIGSTRYYLTDKNQLSMGSTFLTREYWGGSTNLAFRSLLLDHAFQYFDEVFIHISQDNERNHKATSKLGFTYVYDEELPLGGGGSRLDRWYRITKQEWLNDAGMTTIVNFLVDTNRAQPGLVRKQVEKESRYG</sequence>
<dbReference type="Gene3D" id="3.40.630.30">
    <property type="match status" value="1"/>
</dbReference>
<evidence type="ECO:0000259" key="1">
    <source>
        <dbReference type="PROSITE" id="PS51186"/>
    </source>
</evidence>
<dbReference type="InterPro" id="IPR000182">
    <property type="entry name" value="GNAT_dom"/>
</dbReference>
<proteinExistence type="predicted"/>
<reference evidence="2" key="1">
    <citation type="submission" date="2018-05" db="EMBL/GenBank/DDBJ databases">
        <authorList>
            <person name="Lanie J.A."/>
            <person name="Ng W.-L."/>
            <person name="Kazmierczak K.M."/>
            <person name="Andrzejewski T.M."/>
            <person name="Davidsen T.M."/>
            <person name="Wayne K.J."/>
            <person name="Tettelin H."/>
            <person name="Glass J.I."/>
            <person name="Rusch D."/>
            <person name="Podicherti R."/>
            <person name="Tsui H.-C.T."/>
            <person name="Winkler M.E."/>
        </authorList>
    </citation>
    <scope>NUCLEOTIDE SEQUENCE</scope>
</reference>
<organism evidence="2">
    <name type="scientific">marine metagenome</name>
    <dbReference type="NCBI Taxonomy" id="408172"/>
    <lineage>
        <taxon>unclassified sequences</taxon>
        <taxon>metagenomes</taxon>
        <taxon>ecological metagenomes</taxon>
    </lineage>
</organism>
<protein>
    <recommendedName>
        <fullName evidence="1">N-acetyltransferase domain-containing protein</fullName>
    </recommendedName>
</protein>
<dbReference type="GO" id="GO:0016747">
    <property type="term" value="F:acyltransferase activity, transferring groups other than amino-acyl groups"/>
    <property type="evidence" value="ECO:0007669"/>
    <property type="project" value="InterPro"/>
</dbReference>
<feature type="domain" description="N-acetyltransferase" evidence="1">
    <location>
        <begin position="13"/>
        <end position="169"/>
    </location>
</feature>
<dbReference type="PROSITE" id="PS51186">
    <property type="entry name" value="GNAT"/>
    <property type="match status" value="1"/>
</dbReference>
<evidence type="ECO:0000313" key="2">
    <source>
        <dbReference type="EMBL" id="SVA65199.1"/>
    </source>
</evidence>
<dbReference type="InterPro" id="IPR016181">
    <property type="entry name" value="Acyl_CoA_acyltransferase"/>
</dbReference>
<dbReference type="AlphaFoldDB" id="A0A381XKH6"/>
<dbReference type="PANTHER" id="PTHR43610:SF1">
    <property type="entry name" value="N-ACETYLTRANSFERASE DOMAIN-CONTAINING PROTEIN"/>
    <property type="match status" value="1"/>
</dbReference>
<dbReference type="SUPFAM" id="SSF55729">
    <property type="entry name" value="Acyl-CoA N-acyltransferases (Nat)"/>
    <property type="match status" value="1"/>
</dbReference>
<dbReference type="EMBL" id="UINC01015495">
    <property type="protein sequence ID" value="SVA65199.1"/>
    <property type="molecule type" value="Genomic_DNA"/>
</dbReference>
<dbReference type="Pfam" id="PF13302">
    <property type="entry name" value="Acetyltransf_3"/>
    <property type="match status" value="1"/>
</dbReference>
<dbReference type="PANTHER" id="PTHR43610">
    <property type="entry name" value="BLL6696 PROTEIN"/>
    <property type="match status" value="1"/>
</dbReference>